<dbReference type="Gene3D" id="3.40.390.10">
    <property type="entry name" value="Collagenase (Catalytic Domain)"/>
    <property type="match status" value="1"/>
</dbReference>
<dbReference type="PANTHER" id="PTHR10127">
    <property type="entry name" value="DISCOIDIN, CUB, EGF, LAMININ , AND ZINC METALLOPROTEASE DOMAIN CONTAINING"/>
    <property type="match status" value="1"/>
</dbReference>
<comment type="cofactor">
    <cofactor evidence="9 10">
        <name>Zn(2+)</name>
        <dbReference type="ChEBI" id="CHEBI:29105"/>
    </cofactor>
    <text evidence="9 10">Binds 1 zinc ion per subunit.</text>
</comment>
<reference evidence="12" key="2">
    <citation type="submission" date="2025-08" db="UniProtKB">
        <authorList>
            <consortium name="Ensembl"/>
        </authorList>
    </citation>
    <scope>IDENTIFICATION</scope>
</reference>
<evidence type="ECO:0000256" key="1">
    <source>
        <dbReference type="ARBA" id="ARBA00022670"/>
    </source>
</evidence>
<feature type="binding site" evidence="9">
    <location>
        <position position="190"/>
    </location>
    <ligand>
        <name>Zn(2+)</name>
        <dbReference type="ChEBI" id="CHEBI:29105"/>
        <note>catalytic</note>
    </ligand>
</feature>
<evidence type="ECO:0000256" key="2">
    <source>
        <dbReference type="ARBA" id="ARBA00022723"/>
    </source>
</evidence>
<dbReference type="PROSITE" id="PS51864">
    <property type="entry name" value="ASTACIN"/>
    <property type="match status" value="1"/>
</dbReference>
<gene>
    <name evidence="12" type="primary">LOC114766542</name>
</gene>
<evidence type="ECO:0000256" key="4">
    <source>
        <dbReference type="ARBA" id="ARBA00022801"/>
    </source>
</evidence>
<dbReference type="SUPFAM" id="SSF55486">
    <property type="entry name" value="Metalloproteases ('zincins'), catalytic domain"/>
    <property type="match status" value="1"/>
</dbReference>
<dbReference type="PRINTS" id="PR00480">
    <property type="entry name" value="ASTACIN"/>
</dbReference>
<feature type="chain" id="PRO_5044047451" description="Metalloendopeptidase" evidence="10">
    <location>
        <begin position="20"/>
        <end position="288"/>
    </location>
</feature>
<evidence type="ECO:0000256" key="10">
    <source>
        <dbReference type="RuleBase" id="RU361183"/>
    </source>
</evidence>
<evidence type="ECO:0000256" key="5">
    <source>
        <dbReference type="ARBA" id="ARBA00022833"/>
    </source>
</evidence>
<keyword evidence="6 9" id="KW-0482">Metalloprotease</keyword>
<dbReference type="Ensembl" id="ENSDCDT00010066020.1">
    <property type="protein sequence ID" value="ENSDCDP00010055420.1"/>
    <property type="gene ID" value="ENSDCDG00010031610.1"/>
</dbReference>
<dbReference type="InterPro" id="IPR034039">
    <property type="entry name" value="ZnMP_hatching_enz"/>
</dbReference>
<feature type="binding site" evidence="9">
    <location>
        <position position="186"/>
    </location>
    <ligand>
        <name>Zn(2+)</name>
        <dbReference type="ChEBI" id="CHEBI:29105"/>
        <note>catalytic</note>
    </ligand>
</feature>
<dbReference type="PANTHER" id="PTHR10127:SF839">
    <property type="entry name" value="HATCHING ENZYME 1.2-RELATED"/>
    <property type="match status" value="1"/>
</dbReference>
<feature type="active site" evidence="9">
    <location>
        <position position="187"/>
    </location>
</feature>
<keyword evidence="7" id="KW-0865">Zymogen</keyword>
<dbReference type="GO" id="GO:0008270">
    <property type="term" value="F:zinc ion binding"/>
    <property type="evidence" value="ECO:0007669"/>
    <property type="project" value="UniProtKB-UniRule"/>
</dbReference>
<evidence type="ECO:0000259" key="11">
    <source>
        <dbReference type="PROSITE" id="PS51864"/>
    </source>
</evidence>
<dbReference type="SMART" id="SM00235">
    <property type="entry name" value="ZnMc"/>
    <property type="match status" value="1"/>
</dbReference>
<reference evidence="12 13" key="1">
    <citation type="submission" date="2020-06" db="EMBL/GenBank/DDBJ databases">
        <authorList>
            <consortium name="Wellcome Sanger Institute Data Sharing"/>
        </authorList>
    </citation>
    <scope>NUCLEOTIDE SEQUENCE [LARGE SCALE GENOMIC DNA]</scope>
</reference>
<keyword evidence="2 9" id="KW-0479">Metal-binding</keyword>
<dbReference type="FunFam" id="3.40.390.10:FF:000040">
    <property type="entry name" value="Metalloendopeptidase"/>
    <property type="match status" value="1"/>
</dbReference>
<dbReference type="GO" id="GO:0006508">
    <property type="term" value="P:proteolysis"/>
    <property type="evidence" value="ECO:0007669"/>
    <property type="project" value="UniProtKB-KW"/>
</dbReference>
<evidence type="ECO:0000256" key="3">
    <source>
        <dbReference type="ARBA" id="ARBA00022729"/>
    </source>
</evidence>
<name>A0AAY4ECR1_9TELE</name>
<reference evidence="12" key="3">
    <citation type="submission" date="2025-09" db="UniProtKB">
        <authorList>
            <consortium name="Ensembl"/>
        </authorList>
    </citation>
    <scope>IDENTIFICATION</scope>
</reference>
<evidence type="ECO:0000313" key="12">
    <source>
        <dbReference type="Ensembl" id="ENSDCDP00010055420.1"/>
    </source>
</evidence>
<comment type="caution">
    <text evidence="9">Lacks conserved residue(s) required for the propagation of feature annotation.</text>
</comment>
<dbReference type="AlphaFoldDB" id="A0AAY4ECR1"/>
<feature type="domain" description="Peptidase M12A" evidence="11">
    <location>
        <begin position="88"/>
        <end position="288"/>
    </location>
</feature>
<sequence length="288" mass="32573">MDHTAVVSVLVLLLSVSHALPLLVRISLTPQTKHSNMKLKKNLLRFIYRMNGIMRRFKKILHLYVSCYFLGSSEWLIEGDLVVPRTRNALICLTNNCFWTKSTNGLVPVPYVLSSAFSSSDQQMIATAMNTFHTKTCIRFVPRTTQTDYLSIESKNGCYSSLGRQGGQQTVSLNTNGCIYNGVIQHELNHALGFYHEHTRSDRDQHVTINYANIVPGMAYNFDKQNTNNQNTPYDYSSVMHYAKDAFTIKYGLDTITPIPDSSVPIGQRVDLSSIDILRINKLYGCCE</sequence>
<dbReference type="InterPro" id="IPR024079">
    <property type="entry name" value="MetalloPept_cat_dom_sf"/>
</dbReference>
<feature type="signal peptide" evidence="10">
    <location>
        <begin position="1"/>
        <end position="19"/>
    </location>
</feature>
<dbReference type="CDD" id="cd04283">
    <property type="entry name" value="ZnMc_hatching_enzyme"/>
    <property type="match status" value="1"/>
</dbReference>
<dbReference type="Pfam" id="PF01400">
    <property type="entry name" value="Astacin"/>
    <property type="match status" value="1"/>
</dbReference>
<protein>
    <recommendedName>
        <fullName evidence="10">Metalloendopeptidase</fullName>
        <ecNumber evidence="10">3.4.24.-</ecNumber>
    </recommendedName>
</protein>
<keyword evidence="13" id="KW-1185">Reference proteome</keyword>
<dbReference type="EC" id="3.4.24.-" evidence="10"/>
<keyword evidence="4 9" id="KW-0378">Hydrolase</keyword>
<dbReference type="GO" id="GO:0004222">
    <property type="term" value="F:metalloendopeptidase activity"/>
    <property type="evidence" value="ECO:0007669"/>
    <property type="project" value="UniProtKB-UniRule"/>
</dbReference>
<evidence type="ECO:0000256" key="9">
    <source>
        <dbReference type="PROSITE-ProRule" id="PRU01211"/>
    </source>
</evidence>
<keyword evidence="3 10" id="KW-0732">Signal</keyword>
<proteinExistence type="predicted"/>
<feature type="binding site" evidence="9">
    <location>
        <position position="196"/>
    </location>
    <ligand>
        <name>Zn(2+)</name>
        <dbReference type="ChEBI" id="CHEBI:29105"/>
        <note>catalytic</note>
    </ligand>
</feature>
<dbReference type="GeneTree" id="ENSGT00940000161051"/>
<dbReference type="InterPro" id="IPR006026">
    <property type="entry name" value="Peptidase_Metallo"/>
</dbReference>
<organism evidence="12 13">
    <name type="scientific">Denticeps clupeoides</name>
    <name type="common">denticle herring</name>
    <dbReference type="NCBI Taxonomy" id="299321"/>
    <lineage>
        <taxon>Eukaryota</taxon>
        <taxon>Metazoa</taxon>
        <taxon>Chordata</taxon>
        <taxon>Craniata</taxon>
        <taxon>Vertebrata</taxon>
        <taxon>Euteleostomi</taxon>
        <taxon>Actinopterygii</taxon>
        <taxon>Neopterygii</taxon>
        <taxon>Teleostei</taxon>
        <taxon>Clupei</taxon>
        <taxon>Clupeiformes</taxon>
        <taxon>Denticipitoidei</taxon>
        <taxon>Denticipitidae</taxon>
        <taxon>Denticeps</taxon>
    </lineage>
</organism>
<keyword evidence="5 9" id="KW-0862">Zinc</keyword>
<evidence type="ECO:0000256" key="7">
    <source>
        <dbReference type="ARBA" id="ARBA00023145"/>
    </source>
</evidence>
<dbReference type="Proteomes" id="UP000694580">
    <property type="component" value="Chromosome 17"/>
</dbReference>
<keyword evidence="8" id="KW-1015">Disulfide bond</keyword>
<dbReference type="InterPro" id="IPR001506">
    <property type="entry name" value="Peptidase_M12A"/>
</dbReference>
<evidence type="ECO:0000256" key="8">
    <source>
        <dbReference type="ARBA" id="ARBA00023157"/>
    </source>
</evidence>
<evidence type="ECO:0000313" key="13">
    <source>
        <dbReference type="Proteomes" id="UP000694580"/>
    </source>
</evidence>
<accession>A0AAY4ECR1</accession>
<keyword evidence="1 9" id="KW-0645">Protease</keyword>
<evidence type="ECO:0000256" key="6">
    <source>
        <dbReference type="ARBA" id="ARBA00023049"/>
    </source>
</evidence>